<evidence type="ECO:0000256" key="4">
    <source>
        <dbReference type="ARBA" id="ARBA00022694"/>
    </source>
</evidence>
<dbReference type="EMBL" id="LR216287">
    <property type="protein sequence ID" value="VFJ14218.1"/>
    <property type="molecule type" value="Genomic_DNA"/>
</dbReference>
<keyword evidence="7 9" id="KW-0689">Ribosomal protein</keyword>
<evidence type="ECO:0000256" key="6">
    <source>
        <dbReference type="ARBA" id="ARBA00022884"/>
    </source>
</evidence>
<keyword evidence="4 9" id="KW-0819">tRNA processing</keyword>
<evidence type="ECO:0000256" key="3">
    <source>
        <dbReference type="ARBA" id="ARBA00022490"/>
    </source>
</evidence>
<dbReference type="PANTHER" id="PTHR23105">
    <property type="entry name" value="RIBOSOMAL PROTEIN L7AE FAMILY MEMBER"/>
    <property type="match status" value="1"/>
</dbReference>
<dbReference type="GO" id="GO:0005737">
    <property type="term" value="C:cytoplasm"/>
    <property type="evidence" value="ECO:0007669"/>
    <property type="project" value="UniProtKB-SubCell"/>
</dbReference>
<dbReference type="PRINTS" id="PR00884">
    <property type="entry name" value="RIBOSOMALHS6"/>
</dbReference>
<evidence type="ECO:0000259" key="10">
    <source>
        <dbReference type="Pfam" id="PF01248"/>
    </source>
</evidence>
<evidence type="ECO:0000313" key="11">
    <source>
        <dbReference type="EMBL" id="VFJ14218.1"/>
    </source>
</evidence>
<accession>A0A484IAR8</accession>
<keyword evidence="5 9" id="KW-0699">rRNA-binding</keyword>
<evidence type="ECO:0000256" key="7">
    <source>
        <dbReference type="ARBA" id="ARBA00022980"/>
    </source>
</evidence>
<dbReference type="InterPro" id="IPR050257">
    <property type="entry name" value="eL8/uL1-like"/>
</dbReference>
<reference evidence="11 12" key="1">
    <citation type="submission" date="2019-02" db="EMBL/GenBank/DDBJ databases">
        <authorList>
            <person name="Lehtovirta-Morley E L."/>
        </authorList>
    </citation>
    <scope>NUCLEOTIDE SEQUENCE [LARGE SCALE GENOMIC DNA]</scope>
    <source>
        <strain evidence="11">NFRAN1</strain>
    </source>
</reference>
<dbReference type="InterPro" id="IPR022481">
    <property type="entry name" value="Ribosomal_eL8_arc"/>
</dbReference>
<dbReference type="GO" id="GO:0004526">
    <property type="term" value="F:ribonuclease P activity"/>
    <property type="evidence" value="ECO:0007669"/>
    <property type="project" value="UniProtKB-UniRule"/>
</dbReference>
<sequence length="126" mass="13760">MSKPYYVKFEIPKDLVNAVYEAVRLAKQSGKVRKGTNETTKAIERGTSKLVVIAEDVEPPEVVAHLPILCDERSSKYVFVPSKKELGNALGIDVGSAAATIIDAGESQQILDQITNTIDELKNKSE</sequence>
<dbReference type="GO" id="GO:0019843">
    <property type="term" value="F:rRNA binding"/>
    <property type="evidence" value="ECO:0007669"/>
    <property type="project" value="UniProtKB-KW"/>
</dbReference>
<protein>
    <recommendedName>
        <fullName evidence="9">Large ribosomal subunit protein eL8</fullName>
    </recommendedName>
</protein>
<evidence type="ECO:0000256" key="2">
    <source>
        <dbReference type="ARBA" id="ARBA00007337"/>
    </source>
</evidence>
<dbReference type="Proteomes" id="UP000294299">
    <property type="component" value="Chromosome NFRAN"/>
</dbReference>
<comment type="subunit">
    <text evidence="9">Part of the 50S ribosomal subunit. Probably part of the RNase P complex.</text>
</comment>
<comment type="subcellular location">
    <subcellularLocation>
        <location evidence="1 9">Cytoplasm</location>
    </subcellularLocation>
</comment>
<dbReference type="InterPro" id="IPR018492">
    <property type="entry name" value="Ribosomal_eL8/Nhp2"/>
</dbReference>
<dbReference type="GO" id="GO:0001682">
    <property type="term" value="P:tRNA 5'-leader removal"/>
    <property type="evidence" value="ECO:0007669"/>
    <property type="project" value="UniProtKB-UniRule"/>
</dbReference>
<dbReference type="RefSeq" id="WP_134484475.1">
    <property type="nucleotide sequence ID" value="NZ_LR216287.1"/>
</dbReference>
<dbReference type="NCBIfam" id="TIGR03677">
    <property type="entry name" value="eL8_ribo"/>
    <property type="match status" value="1"/>
</dbReference>
<dbReference type="AlphaFoldDB" id="A0A484IAR8"/>
<evidence type="ECO:0000256" key="1">
    <source>
        <dbReference type="ARBA" id="ARBA00004496"/>
    </source>
</evidence>
<evidence type="ECO:0000256" key="5">
    <source>
        <dbReference type="ARBA" id="ARBA00022730"/>
    </source>
</evidence>
<dbReference type="InterPro" id="IPR029064">
    <property type="entry name" value="Ribosomal_eL30-like_sf"/>
</dbReference>
<name>A0A484IAR8_9ARCH</name>
<dbReference type="FunFam" id="3.30.1330.30:FF:000020">
    <property type="entry name" value="50S ribosomal protein L7Ae"/>
    <property type="match status" value="1"/>
</dbReference>
<organism evidence="11 12">
    <name type="scientific">Candidatus Nitrosocosmicus franklandianus</name>
    <dbReference type="NCBI Taxonomy" id="1798806"/>
    <lineage>
        <taxon>Archaea</taxon>
        <taxon>Nitrososphaerota</taxon>
        <taxon>Nitrososphaeria</taxon>
        <taxon>Nitrososphaerales</taxon>
        <taxon>Nitrososphaeraceae</taxon>
        <taxon>Candidatus Nitrosocosmicus</taxon>
    </lineage>
</organism>
<dbReference type="GO" id="GO:0003735">
    <property type="term" value="F:structural constituent of ribosome"/>
    <property type="evidence" value="ECO:0007669"/>
    <property type="project" value="InterPro"/>
</dbReference>
<dbReference type="KEGG" id="nfn:NFRAN_1896"/>
<evidence type="ECO:0000256" key="9">
    <source>
        <dbReference type="HAMAP-Rule" id="MF_00326"/>
    </source>
</evidence>
<keyword evidence="12" id="KW-1185">Reference proteome</keyword>
<keyword evidence="6 9" id="KW-0694">RNA-binding</keyword>
<dbReference type="SUPFAM" id="SSF55315">
    <property type="entry name" value="L30e-like"/>
    <property type="match status" value="1"/>
</dbReference>
<dbReference type="OrthoDB" id="25810at2157"/>
<feature type="domain" description="Ribosomal protein eL8/eL30/eS12/Gadd45" evidence="10">
    <location>
        <begin position="18"/>
        <end position="109"/>
    </location>
</feature>
<dbReference type="PRINTS" id="PR00881">
    <property type="entry name" value="L7ARS6FAMILY"/>
</dbReference>
<evidence type="ECO:0000313" key="12">
    <source>
        <dbReference type="Proteomes" id="UP000294299"/>
    </source>
</evidence>
<keyword evidence="3 9" id="KW-0963">Cytoplasm</keyword>
<keyword evidence="8 9" id="KW-0687">Ribonucleoprotein</keyword>
<dbReference type="InterPro" id="IPR004038">
    <property type="entry name" value="Ribosomal_eL8/eL30/eS12/Gad45"/>
</dbReference>
<dbReference type="GO" id="GO:1990904">
    <property type="term" value="C:ribonucleoprotein complex"/>
    <property type="evidence" value="ECO:0007669"/>
    <property type="project" value="UniProtKB-KW"/>
</dbReference>
<dbReference type="GO" id="GO:0005840">
    <property type="term" value="C:ribosome"/>
    <property type="evidence" value="ECO:0007669"/>
    <property type="project" value="UniProtKB-KW"/>
</dbReference>
<evidence type="ECO:0000256" key="8">
    <source>
        <dbReference type="ARBA" id="ARBA00023274"/>
    </source>
</evidence>
<dbReference type="GO" id="GO:0006412">
    <property type="term" value="P:translation"/>
    <property type="evidence" value="ECO:0007669"/>
    <property type="project" value="UniProtKB-UniRule"/>
</dbReference>
<dbReference type="Pfam" id="PF01248">
    <property type="entry name" value="Ribosomal_L7Ae"/>
    <property type="match status" value="1"/>
</dbReference>
<proteinExistence type="inferred from homology"/>
<dbReference type="HAMAP" id="MF_00326">
    <property type="entry name" value="Ribosomal_eL8"/>
    <property type="match status" value="1"/>
</dbReference>
<dbReference type="Gene3D" id="3.30.1330.30">
    <property type="match status" value="1"/>
</dbReference>
<comment type="similarity">
    <text evidence="2 9">Belongs to the eukaryotic ribosomal protein eL8 family.</text>
</comment>
<comment type="function">
    <text evidence="9">Multifunctional RNA-binding protein that recognizes the K-turn motif in ribosomal RNA, the RNA component of RNase P, box H/ACA, box C/D and box C'/D' sRNAs.</text>
</comment>
<dbReference type="GeneID" id="39421200"/>
<gene>
    <name evidence="9 11" type="primary">rpl7ae</name>
    <name evidence="11" type="ORF">NFRAN_1896</name>
</gene>